<comment type="similarity">
    <text evidence="2 8">Belongs to the peptidase A24 family.</text>
</comment>
<dbReference type="EMBL" id="LN907827">
    <property type="protein sequence ID" value="CUU22604.1"/>
    <property type="molecule type" value="Genomic_DNA"/>
</dbReference>
<keyword evidence="14" id="KW-1185">Reference proteome</keyword>
<evidence type="ECO:0000313" key="13">
    <source>
        <dbReference type="EMBL" id="CUU22604.1"/>
    </source>
</evidence>
<dbReference type="PRINTS" id="PR00864">
    <property type="entry name" value="PREPILNPTASE"/>
</dbReference>
<evidence type="ECO:0000256" key="8">
    <source>
        <dbReference type="RuleBase" id="RU003793"/>
    </source>
</evidence>
<dbReference type="Pfam" id="PF06750">
    <property type="entry name" value="A24_N_bact"/>
    <property type="match status" value="1"/>
</dbReference>
<dbReference type="EC" id="2.1.1.-" evidence="9"/>
<dbReference type="InterPro" id="IPR014032">
    <property type="entry name" value="Peptidase_A24A_bac"/>
</dbReference>
<organism evidence="13 14">
    <name type="scientific">Duffyella gerundensis</name>
    <dbReference type="NCBI Taxonomy" id="1619313"/>
    <lineage>
        <taxon>Bacteria</taxon>
        <taxon>Pseudomonadati</taxon>
        <taxon>Pseudomonadota</taxon>
        <taxon>Gammaproteobacteria</taxon>
        <taxon>Enterobacterales</taxon>
        <taxon>Erwiniaceae</taxon>
        <taxon>Duffyella</taxon>
    </lineage>
</organism>
<evidence type="ECO:0000256" key="3">
    <source>
        <dbReference type="ARBA" id="ARBA00022475"/>
    </source>
</evidence>
<proteinExistence type="inferred from homology"/>
<dbReference type="STRING" id="1619313.EM595_0367"/>
<dbReference type="GO" id="GO:0008168">
    <property type="term" value="F:methyltransferase activity"/>
    <property type="evidence" value="ECO:0007669"/>
    <property type="project" value="UniProtKB-KW"/>
</dbReference>
<keyword evidence="4" id="KW-0997">Cell inner membrane</keyword>
<feature type="transmembrane region" description="Helical" evidence="10">
    <location>
        <begin position="124"/>
        <end position="145"/>
    </location>
</feature>
<evidence type="ECO:0000313" key="14">
    <source>
        <dbReference type="Proteomes" id="UP000059419"/>
    </source>
</evidence>
<evidence type="ECO:0000256" key="5">
    <source>
        <dbReference type="ARBA" id="ARBA00022692"/>
    </source>
</evidence>
<feature type="transmembrane region" description="Helical" evidence="10">
    <location>
        <begin position="234"/>
        <end position="250"/>
    </location>
</feature>
<evidence type="ECO:0000256" key="10">
    <source>
        <dbReference type="SAM" id="Phobius"/>
    </source>
</evidence>
<comment type="subcellular location">
    <subcellularLocation>
        <location evidence="1">Cell inner membrane</location>
        <topology evidence="1">Multi-pass membrane protein</topology>
    </subcellularLocation>
    <subcellularLocation>
        <location evidence="9">Cell membrane</location>
        <topology evidence="9">Multi-pass membrane protein</topology>
    </subcellularLocation>
</comment>
<dbReference type="PANTHER" id="PTHR30487">
    <property type="entry name" value="TYPE 4 PREPILIN-LIKE PROTEINS LEADER PEPTIDE-PROCESSING ENZYME"/>
    <property type="match status" value="1"/>
</dbReference>
<dbReference type="OrthoDB" id="9789291at2"/>
<feature type="domain" description="Prepilin peptidase A24 N-terminal" evidence="12">
    <location>
        <begin position="8"/>
        <end position="96"/>
    </location>
</feature>
<evidence type="ECO:0000256" key="9">
    <source>
        <dbReference type="RuleBase" id="RU003794"/>
    </source>
</evidence>
<keyword evidence="7 10" id="KW-0472">Membrane</keyword>
<feature type="transmembrane region" description="Helical" evidence="10">
    <location>
        <begin position="151"/>
        <end position="169"/>
    </location>
</feature>
<protein>
    <recommendedName>
        <fullName evidence="9">Prepilin leader peptidase/N-methyltransferase</fullName>
        <ecNumber evidence="9">2.1.1.-</ecNumber>
        <ecNumber evidence="9">3.4.23.43</ecNumber>
    </recommendedName>
</protein>
<keyword evidence="9" id="KW-0489">Methyltransferase</keyword>
<dbReference type="RefSeq" id="WP_067427343.1">
    <property type="nucleotide sequence ID" value="NZ_JACSXD010000015.1"/>
</dbReference>
<comment type="function">
    <text evidence="9">Plays an essential role in type IV pili and type II pseudopili formation by proteolytically removing the leader sequence from substrate proteins and subsequently monomethylating the alpha-amino group of the newly exposed N-terminal phenylalanine.</text>
</comment>
<evidence type="ECO:0000256" key="7">
    <source>
        <dbReference type="ARBA" id="ARBA00023136"/>
    </source>
</evidence>
<dbReference type="PANTHER" id="PTHR30487:SF0">
    <property type="entry name" value="PREPILIN LEADER PEPTIDASE_N-METHYLTRANSFERASE-RELATED"/>
    <property type="match status" value="1"/>
</dbReference>
<evidence type="ECO:0000256" key="4">
    <source>
        <dbReference type="ARBA" id="ARBA00022519"/>
    </source>
</evidence>
<gene>
    <name evidence="13" type="ORF">EM595_0367</name>
</gene>
<dbReference type="EC" id="3.4.23.43" evidence="9"/>
<keyword evidence="9" id="KW-0808">Transferase</keyword>
<dbReference type="InterPro" id="IPR000045">
    <property type="entry name" value="Prepilin_IV_endopep_pep"/>
</dbReference>
<feature type="domain" description="Prepilin type IV endopeptidase peptidase" evidence="11">
    <location>
        <begin position="111"/>
        <end position="214"/>
    </location>
</feature>
<name>A0A0U5LJW9_9GAMM</name>
<keyword evidence="9" id="KW-0645">Protease</keyword>
<dbReference type="GO" id="GO:0005886">
    <property type="term" value="C:plasma membrane"/>
    <property type="evidence" value="ECO:0007669"/>
    <property type="project" value="UniProtKB-SubCell"/>
</dbReference>
<dbReference type="KEGG" id="ege:EM595_0367"/>
<evidence type="ECO:0000259" key="12">
    <source>
        <dbReference type="Pfam" id="PF06750"/>
    </source>
</evidence>
<keyword evidence="9" id="KW-0511">Multifunctional enzyme</keyword>
<dbReference type="Gene3D" id="1.20.120.1220">
    <property type="match status" value="1"/>
</dbReference>
<keyword evidence="6 10" id="KW-1133">Transmembrane helix</keyword>
<dbReference type="Pfam" id="PF01478">
    <property type="entry name" value="Peptidase_A24"/>
    <property type="match status" value="1"/>
</dbReference>
<dbReference type="PATRIC" id="fig|1619313.3.peg.381"/>
<dbReference type="GO" id="GO:0006465">
    <property type="term" value="P:signal peptide processing"/>
    <property type="evidence" value="ECO:0007669"/>
    <property type="project" value="TreeGrafter"/>
</dbReference>
<reference evidence="14" key="1">
    <citation type="submission" date="2015-11" db="EMBL/GenBank/DDBJ databases">
        <authorList>
            <person name="Blom J."/>
        </authorList>
    </citation>
    <scope>NUCLEOTIDE SEQUENCE [LARGE SCALE GENOMIC DNA]</scope>
</reference>
<evidence type="ECO:0000256" key="6">
    <source>
        <dbReference type="ARBA" id="ARBA00022989"/>
    </source>
</evidence>
<dbReference type="InterPro" id="IPR010627">
    <property type="entry name" value="Prepilin_pept_A24_N"/>
</dbReference>
<comment type="catalytic activity">
    <reaction evidence="9">
        <text>Typically cleaves a -Gly-|-Phe- bond to release an N-terminal, basic peptide of 5-8 residues from type IV prepilin, and then N-methylates the new N-terminal amino group, the methyl donor being S-adenosyl-L-methionine.</text>
        <dbReference type="EC" id="3.4.23.43"/>
    </reaction>
</comment>
<evidence type="ECO:0000259" key="11">
    <source>
        <dbReference type="Pfam" id="PF01478"/>
    </source>
</evidence>
<feature type="transmembrane region" description="Helical" evidence="10">
    <location>
        <begin position="204"/>
        <end position="222"/>
    </location>
</feature>
<keyword evidence="5 9" id="KW-0812">Transmembrane</keyword>
<keyword evidence="3" id="KW-1003">Cell membrane</keyword>
<evidence type="ECO:0000256" key="2">
    <source>
        <dbReference type="ARBA" id="ARBA00005801"/>
    </source>
</evidence>
<keyword evidence="9" id="KW-0378">Hydrolase</keyword>
<sequence>MSVLLFGLVGMLLGSFLALATERYSLANNYREWLRYLLSPASHCAHCLHQLRWRELIPGISWLLLRGKCRYCSQPLPFTLLLLEYISSLLLVVQYWLIAGLEMQLWMGSYTLMLLLLADIDRRYGVLPDILTLPFLWAGLIFHSLHNQLTAVDAIAGATVGYLAFAFLAEGWQIVRGSSGMGYGDVKLFAALGAWHGWALLPEIALLAAGLGIAGTLAISFFHKAKRNVMFSRQPFGPYLAVAGWIIMFIKF</sequence>
<dbReference type="InterPro" id="IPR050882">
    <property type="entry name" value="Prepilin_peptidase/N-MTase"/>
</dbReference>
<dbReference type="GO" id="GO:0004190">
    <property type="term" value="F:aspartic-type endopeptidase activity"/>
    <property type="evidence" value="ECO:0007669"/>
    <property type="project" value="UniProtKB-EC"/>
</dbReference>
<dbReference type="Proteomes" id="UP000059419">
    <property type="component" value="Chromosome 1"/>
</dbReference>
<dbReference type="AlphaFoldDB" id="A0A0U5LJW9"/>
<accession>A0A0U5LJW9</accession>
<evidence type="ECO:0000256" key="1">
    <source>
        <dbReference type="ARBA" id="ARBA00004429"/>
    </source>
</evidence>
<dbReference type="GO" id="GO:0032259">
    <property type="term" value="P:methylation"/>
    <property type="evidence" value="ECO:0007669"/>
    <property type="project" value="UniProtKB-KW"/>
</dbReference>